<dbReference type="InterPro" id="IPR051909">
    <property type="entry name" value="MFP_Cation_Efflux"/>
</dbReference>
<dbReference type="Pfam" id="PF25893">
    <property type="entry name" value="HH_CzcB"/>
    <property type="match status" value="1"/>
</dbReference>
<evidence type="ECO:0000259" key="11">
    <source>
        <dbReference type="Pfam" id="PF25954"/>
    </source>
</evidence>
<dbReference type="GO" id="GO:0060003">
    <property type="term" value="P:copper ion export"/>
    <property type="evidence" value="ECO:0007669"/>
    <property type="project" value="TreeGrafter"/>
</dbReference>
<feature type="compositionally biased region" description="Basic and acidic residues" evidence="8">
    <location>
        <begin position="43"/>
        <end position="64"/>
    </location>
</feature>
<feature type="domain" description="CzcB-like C-terminal circularly permuted SH3-like" evidence="13">
    <location>
        <begin position="344"/>
        <end position="404"/>
    </location>
</feature>
<dbReference type="FunFam" id="2.40.30.170:FF:000010">
    <property type="entry name" value="Efflux RND transporter periplasmic adaptor subunit"/>
    <property type="match status" value="1"/>
</dbReference>
<evidence type="ECO:0000256" key="4">
    <source>
        <dbReference type="ARBA" id="ARBA00023285"/>
    </source>
</evidence>
<dbReference type="GO" id="GO:0022857">
    <property type="term" value="F:transmembrane transporter activity"/>
    <property type="evidence" value="ECO:0007669"/>
    <property type="project" value="InterPro"/>
</dbReference>
<dbReference type="RefSeq" id="WP_109347835.1">
    <property type="nucleotide sequence ID" value="NZ_CP029343.1"/>
</dbReference>
<evidence type="ECO:0000256" key="3">
    <source>
        <dbReference type="ARBA" id="ARBA00022833"/>
    </source>
</evidence>
<keyword evidence="15" id="KW-1185">Reference proteome</keyword>
<dbReference type="Gene3D" id="1.10.287.470">
    <property type="entry name" value="Helix hairpin bin"/>
    <property type="match status" value="1"/>
</dbReference>
<name>A0A2S2DQ79_9BURK</name>
<feature type="domain" description="CzcB-like alpha-helical hairpin" evidence="10">
    <location>
        <begin position="155"/>
        <end position="214"/>
    </location>
</feature>
<keyword evidence="5" id="KW-0105">Cadmium resistance</keyword>
<dbReference type="Pfam" id="PF25973">
    <property type="entry name" value="BSH_CzcB"/>
    <property type="match status" value="1"/>
</dbReference>
<evidence type="ECO:0000256" key="2">
    <source>
        <dbReference type="ARBA" id="ARBA00022448"/>
    </source>
</evidence>
<dbReference type="Gene3D" id="2.40.420.20">
    <property type="match status" value="1"/>
</dbReference>
<dbReference type="Gene3D" id="2.40.50.100">
    <property type="match status" value="1"/>
</dbReference>
<dbReference type="Proteomes" id="UP000245820">
    <property type="component" value="Chromosome"/>
</dbReference>
<evidence type="ECO:0000256" key="8">
    <source>
        <dbReference type="SAM" id="MobiDB-lite"/>
    </source>
</evidence>
<keyword evidence="9" id="KW-0812">Transmembrane</keyword>
<keyword evidence="2" id="KW-0813">Transport</keyword>
<dbReference type="InterPro" id="IPR058649">
    <property type="entry name" value="CzcB_C"/>
</dbReference>
<reference evidence="14 15" key="1">
    <citation type="submission" date="2018-05" db="EMBL/GenBank/DDBJ databases">
        <title>Complete genome sequence of Massilia oculi sp. nov. CCUG 43427T (=DSM 26321T), the type strain of M. oculi, and comparison with genome sequences of other Massilia strains.</title>
        <authorList>
            <person name="Zhu B."/>
        </authorList>
    </citation>
    <scope>NUCLEOTIDE SEQUENCE [LARGE SCALE GENOMIC DNA]</scope>
    <source>
        <strain evidence="14 15">CCUG 43427</strain>
    </source>
</reference>
<dbReference type="GO" id="GO:0030288">
    <property type="term" value="C:outer membrane-bounded periplasmic space"/>
    <property type="evidence" value="ECO:0007669"/>
    <property type="project" value="TreeGrafter"/>
</dbReference>
<dbReference type="InterPro" id="IPR006143">
    <property type="entry name" value="RND_pump_MFP"/>
</dbReference>
<dbReference type="GO" id="GO:0015679">
    <property type="term" value="P:plasma membrane copper ion transport"/>
    <property type="evidence" value="ECO:0007669"/>
    <property type="project" value="TreeGrafter"/>
</dbReference>
<evidence type="ECO:0000313" key="15">
    <source>
        <dbReference type="Proteomes" id="UP000245820"/>
    </source>
</evidence>
<keyword evidence="3" id="KW-0862">Zinc</keyword>
<evidence type="ECO:0000259" key="10">
    <source>
        <dbReference type="Pfam" id="PF25893"/>
    </source>
</evidence>
<keyword evidence="9" id="KW-1133">Transmembrane helix</keyword>
<dbReference type="Pfam" id="PF25975">
    <property type="entry name" value="CzcB_C"/>
    <property type="match status" value="1"/>
</dbReference>
<evidence type="ECO:0000259" key="12">
    <source>
        <dbReference type="Pfam" id="PF25973"/>
    </source>
</evidence>
<comment type="function">
    <text evidence="6">CzcA and CzcB together would act in zinc efflux nearly as effectively as the complete czc efflux system (CzcABC). The CzcB protein is thought to funnel zinc cations to the CzcA transport protein.</text>
</comment>
<dbReference type="InterPro" id="IPR058648">
    <property type="entry name" value="HH_CzcB-like"/>
</dbReference>
<dbReference type="Gene3D" id="2.40.30.170">
    <property type="match status" value="1"/>
</dbReference>
<dbReference type="AlphaFoldDB" id="A0A2S2DQ79"/>
<evidence type="ECO:0000256" key="1">
    <source>
        <dbReference type="ARBA" id="ARBA00009477"/>
    </source>
</evidence>
<evidence type="ECO:0000259" key="13">
    <source>
        <dbReference type="Pfam" id="PF25975"/>
    </source>
</evidence>
<dbReference type="GO" id="GO:0046914">
    <property type="term" value="F:transition metal ion binding"/>
    <property type="evidence" value="ECO:0007669"/>
    <property type="project" value="TreeGrafter"/>
</dbReference>
<dbReference type="InterPro" id="IPR058647">
    <property type="entry name" value="BSH_CzcB-like"/>
</dbReference>
<dbReference type="PANTHER" id="PTHR30097:SF4">
    <property type="entry name" value="SLR6042 PROTEIN"/>
    <property type="match status" value="1"/>
</dbReference>
<feature type="domain" description="CusB-like beta-barrel" evidence="11">
    <location>
        <begin position="262"/>
        <end position="337"/>
    </location>
</feature>
<dbReference type="Pfam" id="PF25954">
    <property type="entry name" value="Beta-barrel_RND_2"/>
    <property type="match status" value="1"/>
</dbReference>
<dbReference type="OrthoDB" id="9768185at2"/>
<keyword evidence="9" id="KW-0472">Membrane</keyword>
<dbReference type="GO" id="GO:0046686">
    <property type="term" value="P:response to cadmium ion"/>
    <property type="evidence" value="ECO:0007669"/>
    <property type="project" value="UniProtKB-KW"/>
</dbReference>
<sequence length="416" mass="43527">MKSLSNHQKKSLPIIAAILAIGAVLAMTILFWNKNGGEGGAGEDAHGHAETEKTEGAKESRTAGEEGSEETHDDEGLVKLSVTQTEKAGITTSIAGPATINNMVKLPGEVRVNDDLTAHVVPRLSGVAESVPAQLGQTVKKGQVLAVISSPDLADLRSAANAAQVRLGMAKTVYEREKKLWQDRISAQQDYQQAEQALREAELALQTARSKLAALEVSVAGGALNRYELRAPFDAVVVEKHITLGEAVQENTNVFVLTDLSRVWVDIAVTPKDLGSVRSGASATVTATGSDLTAVGKVSYVGSLVGAQTRTATARVVIANPGGAWRPGLFVDVMLVQGTKQAAVAVPVNAIQTVEDKPVVFVAVEGGFRAQPVVTGTIDGKGVEILEGLRPGTRYVNGGSFVLKAELGKGSAEHGH</sequence>
<feature type="domain" description="CzcB-like barrel-sandwich hybrid" evidence="12">
    <location>
        <begin position="117"/>
        <end position="259"/>
    </location>
</feature>
<feature type="region of interest" description="Disordered" evidence="8">
    <location>
        <begin position="40"/>
        <end position="77"/>
    </location>
</feature>
<proteinExistence type="inferred from homology"/>
<gene>
    <name evidence="14" type="ORF">DIR46_26085</name>
</gene>
<dbReference type="InterPro" id="IPR058792">
    <property type="entry name" value="Beta-barrel_RND_2"/>
</dbReference>
<dbReference type="GO" id="GO:0016020">
    <property type="term" value="C:membrane"/>
    <property type="evidence" value="ECO:0007669"/>
    <property type="project" value="InterPro"/>
</dbReference>
<dbReference type="KEGG" id="mtim:DIR46_26085"/>
<evidence type="ECO:0000256" key="6">
    <source>
        <dbReference type="ARBA" id="ARBA00058766"/>
    </source>
</evidence>
<comment type="similarity">
    <text evidence="1">Belongs to the membrane fusion protein (MFP) (TC 8.A.1) family.</text>
</comment>
<dbReference type="PANTHER" id="PTHR30097">
    <property type="entry name" value="CATION EFFLUX SYSTEM PROTEIN CUSB"/>
    <property type="match status" value="1"/>
</dbReference>
<evidence type="ECO:0000313" key="14">
    <source>
        <dbReference type="EMBL" id="AWL07550.1"/>
    </source>
</evidence>
<dbReference type="EMBL" id="CP029343">
    <property type="protein sequence ID" value="AWL07550.1"/>
    <property type="molecule type" value="Genomic_DNA"/>
</dbReference>
<accession>A0A2S2DQ79</accession>
<dbReference type="NCBIfam" id="TIGR01730">
    <property type="entry name" value="RND_mfp"/>
    <property type="match status" value="1"/>
</dbReference>
<organism evidence="14 15">
    <name type="scientific">Massilia oculi</name>
    <dbReference type="NCBI Taxonomy" id="945844"/>
    <lineage>
        <taxon>Bacteria</taxon>
        <taxon>Pseudomonadati</taxon>
        <taxon>Pseudomonadota</taxon>
        <taxon>Betaproteobacteria</taxon>
        <taxon>Burkholderiales</taxon>
        <taxon>Oxalobacteraceae</taxon>
        <taxon>Telluria group</taxon>
        <taxon>Massilia</taxon>
    </lineage>
</organism>
<keyword evidence="4" id="KW-0170">Cobalt</keyword>
<evidence type="ECO:0000256" key="5">
    <source>
        <dbReference type="ARBA" id="ARBA00043263"/>
    </source>
</evidence>
<keyword evidence="7" id="KW-0175">Coiled coil</keyword>
<dbReference type="SUPFAM" id="SSF111369">
    <property type="entry name" value="HlyD-like secretion proteins"/>
    <property type="match status" value="1"/>
</dbReference>
<evidence type="ECO:0000256" key="7">
    <source>
        <dbReference type="SAM" id="Coils"/>
    </source>
</evidence>
<feature type="transmembrane region" description="Helical" evidence="9">
    <location>
        <begin position="12"/>
        <end position="32"/>
    </location>
</feature>
<protein>
    <submittedName>
        <fullName evidence="14">Efflux transporter periplasmic adaptor subunit</fullName>
    </submittedName>
</protein>
<dbReference type="FunFam" id="2.40.420.20:FF:000006">
    <property type="entry name" value="RND family efflux transporter MFP subunit"/>
    <property type="match status" value="1"/>
</dbReference>
<feature type="coiled-coil region" evidence="7">
    <location>
        <begin position="184"/>
        <end position="218"/>
    </location>
</feature>
<evidence type="ECO:0000256" key="9">
    <source>
        <dbReference type="SAM" id="Phobius"/>
    </source>
</evidence>